<feature type="binding site" evidence="1">
    <location>
        <position position="156"/>
    </location>
    <ligand>
        <name>Mn(2+)</name>
        <dbReference type="ChEBI" id="CHEBI:29035"/>
        <label>2</label>
    </ligand>
</feature>
<dbReference type="EMBL" id="RHHN01000044">
    <property type="protein sequence ID" value="RNB53929.1"/>
    <property type="molecule type" value="Genomic_DNA"/>
</dbReference>
<keyword evidence="6" id="KW-1185">Reference proteome</keyword>
<feature type="binding site" evidence="1">
    <location>
        <position position="98"/>
    </location>
    <ligand>
        <name>Mn(2+)</name>
        <dbReference type="ChEBI" id="CHEBI:29035"/>
        <label>2</label>
    </ligand>
</feature>
<feature type="binding site" evidence="1">
    <location>
        <position position="96"/>
    </location>
    <ligand>
        <name>Mn(2+)</name>
        <dbReference type="ChEBI" id="CHEBI:29035"/>
        <label>2</label>
    </ligand>
</feature>
<evidence type="ECO:0000259" key="2">
    <source>
        <dbReference type="Pfam" id="PF07687"/>
    </source>
</evidence>
<dbReference type="AlphaFoldDB" id="A0A3M8AS26"/>
<dbReference type="SUPFAM" id="SSF53187">
    <property type="entry name" value="Zn-dependent exopeptidases"/>
    <property type="match status" value="1"/>
</dbReference>
<dbReference type="Pfam" id="PF07687">
    <property type="entry name" value="M20_dimer"/>
    <property type="match status" value="1"/>
</dbReference>
<dbReference type="PIRSF" id="PIRSF005962">
    <property type="entry name" value="Pept_M20D_amidohydro"/>
    <property type="match status" value="1"/>
</dbReference>
<organism evidence="4 5">
    <name type="scientific">Brevibacillus agri</name>
    <dbReference type="NCBI Taxonomy" id="51101"/>
    <lineage>
        <taxon>Bacteria</taxon>
        <taxon>Bacillati</taxon>
        <taxon>Bacillota</taxon>
        <taxon>Bacilli</taxon>
        <taxon>Bacillales</taxon>
        <taxon>Paenibacillaceae</taxon>
        <taxon>Brevibacillus</taxon>
    </lineage>
</organism>
<dbReference type="Gene3D" id="3.30.70.360">
    <property type="match status" value="1"/>
</dbReference>
<proteinExistence type="predicted"/>
<reference evidence="4 5" key="1">
    <citation type="submission" date="2018-10" db="EMBL/GenBank/DDBJ databases">
        <title>Phylogenomics of Brevibacillus.</title>
        <authorList>
            <person name="Dunlap C."/>
        </authorList>
    </citation>
    <scope>NUCLEOTIDE SEQUENCE [LARGE SCALE GENOMIC DNA]</scope>
    <source>
        <strain evidence="4 5">NRRL NRS 1219</strain>
    </source>
</reference>
<reference evidence="3 6" key="2">
    <citation type="submission" date="2019-06" db="EMBL/GenBank/DDBJ databases">
        <title>Whole genome shotgun sequence of Brevibacillus agri NBRC 15538.</title>
        <authorList>
            <person name="Hosoyama A."/>
            <person name="Uohara A."/>
            <person name="Ohji S."/>
            <person name="Ichikawa N."/>
        </authorList>
    </citation>
    <scope>NUCLEOTIDE SEQUENCE [LARGE SCALE GENOMIC DNA]</scope>
    <source>
        <strain evidence="3 6">NBRC 15538</strain>
    </source>
</reference>
<dbReference type="PANTHER" id="PTHR11014">
    <property type="entry name" value="PEPTIDASE M20 FAMILY MEMBER"/>
    <property type="match status" value="1"/>
</dbReference>
<dbReference type="NCBIfam" id="TIGR01891">
    <property type="entry name" value="amidohydrolases"/>
    <property type="match status" value="1"/>
</dbReference>
<gene>
    <name evidence="3" type="primary">amhX_1</name>
    <name evidence="3" type="ORF">BAG01nite_29720</name>
    <name evidence="4" type="ORF">EB820_15025</name>
</gene>
<dbReference type="Proteomes" id="UP000276178">
    <property type="component" value="Unassembled WGS sequence"/>
</dbReference>
<dbReference type="SUPFAM" id="SSF55031">
    <property type="entry name" value="Bacterial exopeptidase dimerisation domain"/>
    <property type="match status" value="1"/>
</dbReference>
<dbReference type="InterPro" id="IPR037484">
    <property type="entry name" value="AmhX-like"/>
</dbReference>
<name>A0A3M8AS26_9BACL</name>
<dbReference type="InterPro" id="IPR011650">
    <property type="entry name" value="Peptidase_M20_dimer"/>
</dbReference>
<evidence type="ECO:0000313" key="6">
    <source>
        <dbReference type="Proteomes" id="UP000317180"/>
    </source>
</evidence>
<dbReference type="PANTHER" id="PTHR11014:SF122">
    <property type="entry name" value="AMIDOHYDROLASE AMHX"/>
    <property type="match status" value="1"/>
</dbReference>
<dbReference type="GO" id="GO:0046872">
    <property type="term" value="F:metal ion binding"/>
    <property type="evidence" value="ECO:0007669"/>
    <property type="project" value="UniProtKB-KW"/>
</dbReference>
<sequence length="386" mass="41926">MSDSLALKETVAARARNIDETFSHLHANPEISWQEVETTKYLAERMQALGLAVTTFADCTGLVAEWGEGKPVVGLRTDIDALWQEVDGEWRANHSCGHDAHMTMIVETVEALIASGYKQPGTLKVLFQPAEEKGTGALKLVEKGVVDDIDYLYGVHLRPIQEMANGTAGPAIYNGAAMFLYGEITGVSAHGARPHLGINAIEVAGAIISGIGQIHINPMVPATVKMTMLQAGGESYNIIPDKARFALDLRAQTNQAMDELVGRVRQMIEGIETSYQASIELTAGSRMVAAEVDEEAKELMEKAIVDVLGVDNLKAAPVSPGAEDFHYYTVERPHIKATMLALGCDLQPGLHHPQMKFERSALRDGVQILSRVIVRTFDKLGENASR</sequence>
<feature type="binding site" evidence="1">
    <location>
        <position position="132"/>
    </location>
    <ligand>
        <name>Mn(2+)</name>
        <dbReference type="ChEBI" id="CHEBI:29035"/>
        <label>2</label>
    </ligand>
</feature>
<dbReference type="InterPro" id="IPR036264">
    <property type="entry name" value="Bact_exopeptidase_dim_dom"/>
</dbReference>
<protein>
    <submittedName>
        <fullName evidence="3 4">Amidohydrolase</fullName>
    </submittedName>
</protein>
<evidence type="ECO:0000313" key="4">
    <source>
        <dbReference type="EMBL" id="RNB53929.1"/>
    </source>
</evidence>
<dbReference type="InterPro" id="IPR017439">
    <property type="entry name" value="Amidohydrolase"/>
</dbReference>
<dbReference type="EMBL" id="BJOD01000031">
    <property type="protein sequence ID" value="GED26870.1"/>
    <property type="molecule type" value="Genomic_DNA"/>
</dbReference>
<feature type="binding site" evidence="1">
    <location>
        <position position="351"/>
    </location>
    <ligand>
        <name>Mn(2+)</name>
        <dbReference type="ChEBI" id="CHEBI:29035"/>
        <label>2</label>
    </ligand>
</feature>
<comment type="cofactor">
    <cofactor evidence="1">
        <name>Mn(2+)</name>
        <dbReference type="ChEBI" id="CHEBI:29035"/>
    </cofactor>
    <text evidence="1">The Mn(2+) ion enhances activity.</text>
</comment>
<keyword evidence="1" id="KW-0479">Metal-binding</keyword>
<keyword evidence="1" id="KW-0464">Manganese</keyword>
<accession>A0A3M8AS26</accession>
<dbReference type="OrthoDB" id="9776731at2"/>
<dbReference type="Pfam" id="PF01546">
    <property type="entry name" value="Peptidase_M20"/>
    <property type="match status" value="1"/>
</dbReference>
<comment type="caution">
    <text evidence="4">The sequence shown here is derived from an EMBL/GenBank/DDBJ whole genome shotgun (WGS) entry which is preliminary data.</text>
</comment>
<dbReference type="Gene3D" id="3.40.630.10">
    <property type="entry name" value="Zn peptidases"/>
    <property type="match status" value="1"/>
</dbReference>
<dbReference type="Proteomes" id="UP000317180">
    <property type="component" value="Unassembled WGS sequence"/>
</dbReference>
<dbReference type="GeneID" id="82810089"/>
<evidence type="ECO:0000256" key="1">
    <source>
        <dbReference type="PIRSR" id="PIRSR005962-1"/>
    </source>
</evidence>
<dbReference type="CDD" id="cd08018">
    <property type="entry name" value="M20_Acy1_amhX-like"/>
    <property type="match status" value="1"/>
</dbReference>
<evidence type="ECO:0000313" key="5">
    <source>
        <dbReference type="Proteomes" id="UP000276178"/>
    </source>
</evidence>
<evidence type="ECO:0000313" key="3">
    <source>
        <dbReference type="EMBL" id="GED26870.1"/>
    </source>
</evidence>
<dbReference type="RefSeq" id="WP_122953063.1">
    <property type="nucleotide sequence ID" value="NZ_BJOD01000031.1"/>
</dbReference>
<feature type="domain" description="Peptidase M20 dimerisation" evidence="2">
    <location>
        <begin position="183"/>
        <end position="269"/>
    </location>
</feature>
<keyword evidence="4" id="KW-0378">Hydrolase</keyword>
<dbReference type="InterPro" id="IPR002933">
    <property type="entry name" value="Peptidase_M20"/>
</dbReference>
<dbReference type="GO" id="GO:0016787">
    <property type="term" value="F:hydrolase activity"/>
    <property type="evidence" value="ECO:0007669"/>
    <property type="project" value="UniProtKB-KW"/>
</dbReference>